<keyword evidence="2" id="KW-1185">Reference proteome</keyword>
<dbReference type="RefSeq" id="WP_133813436.1">
    <property type="nucleotide sequence ID" value="NZ_CAWPIF010000021.1"/>
</dbReference>
<reference evidence="1 2" key="1">
    <citation type="submission" date="2018-02" db="EMBL/GenBank/DDBJ databases">
        <authorList>
            <person name="Machado R.A."/>
        </authorList>
    </citation>
    <scope>NUCLEOTIDE SEQUENCE [LARGE SCALE GENOMIC DNA]</scope>
    <source>
        <strain evidence="1 2">T327</strain>
    </source>
</reference>
<proteinExistence type="predicted"/>
<gene>
    <name evidence="1" type="ORF">C5471_11885</name>
</gene>
<dbReference type="Proteomes" id="UP000697802">
    <property type="component" value="Unassembled WGS sequence"/>
</dbReference>
<name>A0ABX0GJH0_9GAMM</name>
<sequence length="62" mass="7187">MQNKPTAANALTAELRQRLEADYTFKRVVELELDPVRGNFDAAHLKEVNWRIFQDLPMAWTG</sequence>
<comment type="caution">
    <text evidence="1">The sequence shown here is derived from an EMBL/GenBank/DDBJ whole genome shotgun (WGS) entry which is preliminary data.</text>
</comment>
<accession>A0ABX0GJH0</accession>
<evidence type="ECO:0000313" key="2">
    <source>
        <dbReference type="Proteomes" id="UP000697802"/>
    </source>
</evidence>
<dbReference type="EMBL" id="PUJU01000021">
    <property type="protein sequence ID" value="NHB88371.1"/>
    <property type="molecule type" value="Genomic_DNA"/>
</dbReference>
<protein>
    <submittedName>
        <fullName evidence="1">Uncharacterized protein</fullName>
    </submittedName>
</protein>
<dbReference type="Gene3D" id="1.10.3290.10">
    <property type="entry name" value="Fido-like domain"/>
    <property type="match status" value="1"/>
</dbReference>
<dbReference type="InterPro" id="IPR036597">
    <property type="entry name" value="Fido-like_dom_sf"/>
</dbReference>
<organism evidence="1 2">
    <name type="scientific">Photorhabdus tasmaniensis</name>
    <dbReference type="NCBI Taxonomy" id="1004159"/>
    <lineage>
        <taxon>Bacteria</taxon>
        <taxon>Pseudomonadati</taxon>
        <taxon>Pseudomonadota</taxon>
        <taxon>Gammaproteobacteria</taxon>
        <taxon>Enterobacterales</taxon>
        <taxon>Morganellaceae</taxon>
        <taxon>Photorhabdus</taxon>
    </lineage>
</organism>
<evidence type="ECO:0000313" key="1">
    <source>
        <dbReference type="EMBL" id="NHB88371.1"/>
    </source>
</evidence>